<dbReference type="EMBL" id="SPLM01000144">
    <property type="protein sequence ID" value="TMW57605.1"/>
    <property type="molecule type" value="Genomic_DNA"/>
</dbReference>
<proteinExistence type="predicted"/>
<feature type="domain" description="WW" evidence="1">
    <location>
        <begin position="144"/>
        <end position="178"/>
    </location>
</feature>
<evidence type="ECO:0000259" key="1">
    <source>
        <dbReference type="PROSITE" id="PS50020"/>
    </source>
</evidence>
<dbReference type="SUPFAM" id="SSF51045">
    <property type="entry name" value="WW domain"/>
    <property type="match status" value="1"/>
</dbReference>
<dbReference type="OrthoDB" id="77957at2759"/>
<dbReference type="PROSITE" id="PS50020">
    <property type="entry name" value="WW_DOMAIN_2"/>
    <property type="match status" value="1"/>
</dbReference>
<evidence type="ECO:0000313" key="3">
    <source>
        <dbReference type="Proteomes" id="UP000794436"/>
    </source>
</evidence>
<evidence type="ECO:0000313" key="2">
    <source>
        <dbReference type="EMBL" id="TMW57605.1"/>
    </source>
</evidence>
<dbReference type="Proteomes" id="UP000794436">
    <property type="component" value="Unassembled WGS sequence"/>
</dbReference>
<keyword evidence="3" id="KW-1185">Reference proteome</keyword>
<sequence length="247" mass="29010">MSQARVAAVARGSMEVFDDVQRTRHQIETDFTRYDDRQVRFKKQFDRETRRHNHAISSLACAINSTPGSNAVLFAREDNDDFEEIPAGGSNRRGSVVMQQLRRLRDPHAQRRREQLQCFYLPPVATTDLICDTCGSFRTAAIVHPLPEPWEEFVCEDNGKRYYYHRLTKQILWTPPPEASPFSVFVFERTNSVFTVCRCIPSQERRKRCMQKFRMYALETARQETEKRNRQLHGAFKTLAYKVIKRK</sequence>
<organism evidence="2 3">
    <name type="scientific">Pythium oligandrum</name>
    <name type="common">Mycoparasitic fungus</name>
    <dbReference type="NCBI Taxonomy" id="41045"/>
    <lineage>
        <taxon>Eukaryota</taxon>
        <taxon>Sar</taxon>
        <taxon>Stramenopiles</taxon>
        <taxon>Oomycota</taxon>
        <taxon>Peronosporomycetes</taxon>
        <taxon>Pythiales</taxon>
        <taxon>Pythiaceae</taxon>
        <taxon>Pythium</taxon>
    </lineage>
</organism>
<reference evidence="2" key="1">
    <citation type="submission" date="2019-03" db="EMBL/GenBank/DDBJ databases">
        <title>Long read genome sequence of the mycoparasitic Pythium oligandrum ATCC 38472 isolated from sugarbeet rhizosphere.</title>
        <authorList>
            <person name="Gaulin E."/>
        </authorList>
    </citation>
    <scope>NUCLEOTIDE SEQUENCE</scope>
    <source>
        <strain evidence="2">ATCC 38472_TT</strain>
    </source>
</reference>
<accession>A0A8K1C792</accession>
<dbReference type="SMART" id="SM00456">
    <property type="entry name" value="WW"/>
    <property type="match status" value="1"/>
</dbReference>
<comment type="caution">
    <text evidence="2">The sequence shown here is derived from an EMBL/GenBank/DDBJ whole genome shotgun (WGS) entry which is preliminary data.</text>
</comment>
<dbReference type="CDD" id="cd00201">
    <property type="entry name" value="WW"/>
    <property type="match status" value="1"/>
</dbReference>
<dbReference type="Gene3D" id="2.20.70.10">
    <property type="match status" value="1"/>
</dbReference>
<name>A0A8K1C792_PYTOL</name>
<gene>
    <name evidence="2" type="ORF">Poli38472_003530</name>
</gene>
<dbReference type="InterPro" id="IPR036020">
    <property type="entry name" value="WW_dom_sf"/>
</dbReference>
<dbReference type="InterPro" id="IPR001202">
    <property type="entry name" value="WW_dom"/>
</dbReference>
<dbReference type="Pfam" id="PF00397">
    <property type="entry name" value="WW"/>
    <property type="match status" value="1"/>
</dbReference>
<protein>
    <recommendedName>
        <fullName evidence="1">WW domain-containing protein</fullName>
    </recommendedName>
</protein>
<dbReference type="AlphaFoldDB" id="A0A8K1C792"/>